<feature type="compositionally biased region" description="Basic and acidic residues" evidence="13">
    <location>
        <begin position="334"/>
        <end position="355"/>
    </location>
</feature>
<evidence type="ECO:0000256" key="10">
    <source>
        <dbReference type="ARBA" id="ARBA00022777"/>
    </source>
</evidence>
<dbReference type="InterPro" id="IPR013655">
    <property type="entry name" value="PAS_fold_3"/>
</dbReference>
<dbReference type="PROSITE" id="PS50113">
    <property type="entry name" value="PAC"/>
    <property type="match status" value="1"/>
</dbReference>
<gene>
    <name evidence="15" type="ORF">QO016_004888</name>
</gene>
<evidence type="ECO:0000256" key="7">
    <source>
        <dbReference type="ARBA" id="ARBA00022679"/>
    </source>
</evidence>
<name>A0ABU0HSP9_9HYPH</name>
<evidence type="ECO:0000256" key="13">
    <source>
        <dbReference type="SAM" id="MobiDB-lite"/>
    </source>
</evidence>
<feature type="region of interest" description="Disordered" evidence="13">
    <location>
        <begin position="326"/>
        <end position="372"/>
    </location>
</feature>
<dbReference type="SMART" id="SM00911">
    <property type="entry name" value="HWE_HK"/>
    <property type="match status" value="1"/>
</dbReference>
<evidence type="ECO:0000256" key="6">
    <source>
        <dbReference type="ARBA" id="ARBA00022643"/>
    </source>
</evidence>
<dbReference type="Gene3D" id="2.10.70.100">
    <property type="match status" value="1"/>
</dbReference>
<proteinExistence type="predicted"/>
<dbReference type="InterPro" id="IPR035965">
    <property type="entry name" value="PAS-like_dom_sf"/>
</dbReference>
<organism evidence="15 16">
    <name type="scientific">Methylobacterium persicinum</name>
    <dbReference type="NCBI Taxonomy" id="374426"/>
    <lineage>
        <taxon>Bacteria</taxon>
        <taxon>Pseudomonadati</taxon>
        <taxon>Pseudomonadota</taxon>
        <taxon>Alphaproteobacteria</taxon>
        <taxon>Hyphomicrobiales</taxon>
        <taxon>Methylobacteriaceae</taxon>
        <taxon>Methylobacterium</taxon>
    </lineage>
</organism>
<keyword evidence="16" id="KW-1185">Reference proteome</keyword>
<accession>A0ABU0HSP9</accession>
<evidence type="ECO:0000256" key="8">
    <source>
        <dbReference type="ARBA" id="ARBA00022737"/>
    </source>
</evidence>
<evidence type="ECO:0000256" key="5">
    <source>
        <dbReference type="ARBA" id="ARBA00022630"/>
    </source>
</evidence>
<dbReference type="Proteomes" id="UP001236369">
    <property type="component" value="Unassembled WGS sequence"/>
</dbReference>
<sequence>MIATSTLFSMGQRFVRRMGERRGSIPVLGALPIPASQDEGDLDRLAMEAKAHTVALVLSEKRSRFTQEAGRIGSWTLDLATMSLDASTGCKANFGHDPDAAFTYEAWIEGVHPDDRTRMKSAVSEAIAGRNRYDYEFRITYPGGAVHWIHARGHASYRPDGTPLTIAGISLDITDRKRIEEHRDLLAKELAHRVKNTLATVQSVIRHTLRTSASLEEAEATLDARIFALAAAHDVLIRDTWEGATLAEVVAVTLSPFGAEQADRFIADGPTVHLTSRVALAFAMALHELATNAVKYGALSTDAGSVLLTWDILDGVGSDQLRFRWQESGGGPRRSADPDGLRVPHDRARAGNRDRRGSRHRVPRGRHSLHGRGAPSRCFPGWLTALHASWAPCHADLHLRSPHLVPIGVAPGALSRCDV</sequence>
<dbReference type="Pfam" id="PF07536">
    <property type="entry name" value="HWE_HK"/>
    <property type="match status" value="1"/>
</dbReference>
<dbReference type="EC" id="2.7.13.3" evidence="2"/>
<keyword evidence="9" id="KW-0547">Nucleotide-binding</keyword>
<dbReference type="RefSeq" id="WP_238252657.1">
    <property type="nucleotide sequence ID" value="NZ_BPQX01000058.1"/>
</dbReference>
<keyword evidence="6" id="KW-0288">FMN</keyword>
<evidence type="ECO:0000259" key="14">
    <source>
        <dbReference type="PROSITE" id="PS50113"/>
    </source>
</evidence>
<dbReference type="InterPro" id="IPR036890">
    <property type="entry name" value="HATPase_C_sf"/>
</dbReference>
<dbReference type="PANTHER" id="PTHR41523">
    <property type="entry name" value="TWO-COMPONENT SYSTEM SENSOR PROTEIN"/>
    <property type="match status" value="1"/>
</dbReference>
<evidence type="ECO:0000256" key="9">
    <source>
        <dbReference type="ARBA" id="ARBA00022741"/>
    </source>
</evidence>
<dbReference type="InterPro" id="IPR000700">
    <property type="entry name" value="PAS-assoc_C"/>
</dbReference>
<dbReference type="Pfam" id="PF08447">
    <property type="entry name" value="PAS_3"/>
    <property type="match status" value="1"/>
</dbReference>
<keyword evidence="4" id="KW-0597">Phosphoprotein</keyword>
<evidence type="ECO:0000256" key="3">
    <source>
        <dbReference type="ARBA" id="ARBA00021740"/>
    </source>
</evidence>
<dbReference type="NCBIfam" id="TIGR00229">
    <property type="entry name" value="sensory_box"/>
    <property type="match status" value="1"/>
</dbReference>
<dbReference type="Gene3D" id="3.30.450.20">
    <property type="entry name" value="PAS domain"/>
    <property type="match status" value="1"/>
</dbReference>
<evidence type="ECO:0000256" key="11">
    <source>
        <dbReference type="ARBA" id="ARBA00022840"/>
    </source>
</evidence>
<keyword evidence="10" id="KW-0418">Kinase</keyword>
<evidence type="ECO:0000313" key="15">
    <source>
        <dbReference type="EMBL" id="MDQ0445359.1"/>
    </source>
</evidence>
<dbReference type="EMBL" id="JAUSVV010000027">
    <property type="protein sequence ID" value="MDQ0445359.1"/>
    <property type="molecule type" value="Genomic_DNA"/>
</dbReference>
<evidence type="ECO:0000256" key="2">
    <source>
        <dbReference type="ARBA" id="ARBA00012438"/>
    </source>
</evidence>
<keyword evidence="11" id="KW-0067">ATP-binding</keyword>
<keyword evidence="12" id="KW-0843">Virulence</keyword>
<evidence type="ECO:0000256" key="12">
    <source>
        <dbReference type="ARBA" id="ARBA00023026"/>
    </source>
</evidence>
<dbReference type="SUPFAM" id="SSF55785">
    <property type="entry name" value="PYP-like sensor domain (PAS domain)"/>
    <property type="match status" value="1"/>
</dbReference>
<reference evidence="15 16" key="1">
    <citation type="submission" date="2023-07" db="EMBL/GenBank/DDBJ databases">
        <title>Genomic Encyclopedia of Type Strains, Phase IV (KMG-IV): sequencing the most valuable type-strain genomes for metagenomic binning, comparative biology and taxonomic classification.</title>
        <authorList>
            <person name="Goeker M."/>
        </authorList>
    </citation>
    <scope>NUCLEOTIDE SEQUENCE [LARGE SCALE GENOMIC DNA]</scope>
    <source>
        <strain evidence="15 16">DSM 19562</strain>
    </source>
</reference>
<dbReference type="PANTHER" id="PTHR41523:SF7">
    <property type="entry name" value="HISTIDINE KINASE"/>
    <property type="match status" value="1"/>
</dbReference>
<feature type="compositionally biased region" description="Basic residues" evidence="13">
    <location>
        <begin position="356"/>
        <end position="370"/>
    </location>
</feature>
<comment type="caution">
    <text evidence="15">The sequence shown here is derived from an EMBL/GenBank/DDBJ whole genome shotgun (WGS) entry which is preliminary data.</text>
</comment>
<evidence type="ECO:0000256" key="1">
    <source>
        <dbReference type="ARBA" id="ARBA00000085"/>
    </source>
</evidence>
<keyword evidence="8" id="KW-0677">Repeat</keyword>
<comment type="catalytic activity">
    <reaction evidence="1">
        <text>ATP + protein L-histidine = ADP + protein N-phospho-L-histidine.</text>
        <dbReference type="EC" id="2.7.13.3"/>
    </reaction>
</comment>
<dbReference type="InterPro" id="IPR011102">
    <property type="entry name" value="Sig_transdc_His_kinase_HWE"/>
</dbReference>
<keyword evidence="5" id="KW-0285">Flavoprotein</keyword>
<keyword evidence="7" id="KW-0808">Transferase</keyword>
<dbReference type="CDD" id="cd00130">
    <property type="entry name" value="PAS"/>
    <property type="match status" value="1"/>
</dbReference>
<evidence type="ECO:0000313" key="16">
    <source>
        <dbReference type="Proteomes" id="UP001236369"/>
    </source>
</evidence>
<feature type="domain" description="PAC" evidence="14">
    <location>
        <begin position="133"/>
        <end position="185"/>
    </location>
</feature>
<dbReference type="Gene3D" id="3.30.565.10">
    <property type="entry name" value="Histidine kinase-like ATPase, C-terminal domain"/>
    <property type="match status" value="1"/>
</dbReference>
<evidence type="ECO:0000256" key="4">
    <source>
        <dbReference type="ARBA" id="ARBA00022553"/>
    </source>
</evidence>
<protein>
    <recommendedName>
        <fullName evidence="3">Blue-light-activated histidine kinase</fullName>
        <ecNumber evidence="2">2.7.13.3</ecNumber>
    </recommendedName>
</protein>
<dbReference type="InterPro" id="IPR000014">
    <property type="entry name" value="PAS"/>
</dbReference>